<dbReference type="AlphaFoldDB" id="A0ABD0YKJ1"/>
<feature type="region of interest" description="Disordered" evidence="1">
    <location>
        <begin position="31"/>
        <end position="76"/>
    </location>
</feature>
<protein>
    <submittedName>
        <fullName evidence="2">Uncharacterized protein</fullName>
    </submittedName>
</protein>
<dbReference type="EMBL" id="JBFDAA010000006">
    <property type="protein sequence ID" value="KAL1131786.1"/>
    <property type="molecule type" value="Genomic_DNA"/>
</dbReference>
<reference evidence="2 3" key="1">
    <citation type="submission" date="2024-07" db="EMBL/GenBank/DDBJ databases">
        <title>Chromosome-level genome assembly of the water stick insect Ranatra chinensis (Heteroptera: Nepidae).</title>
        <authorList>
            <person name="Liu X."/>
        </authorList>
    </citation>
    <scope>NUCLEOTIDE SEQUENCE [LARGE SCALE GENOMIC DNA]</scope>
    <source>
        <strain evidence="2">Cailab_2021Rc</strain>
        <tissue evidence="2">Muscle</tissue>
    </source>
</reference>
<evidence type="ECO:0000313" key="3">
    <source>
        <dbReference type="Proteomes" id="UP001558652"/>
    </source>
</evidence>
<gene>
    <name evidence="2" type="ORF">AAG570_011399</name>
</gene>
<organism evidence="2 3">
    <name type="scientific">Ranatra chinensis</name>
    <dbReference type="NCBI Taxonomy" id="642074"/>
    <lineage>
        <taxon>Eukaryota</taxon>
        <taxon>Metazoa</taxon>
        <taxon>Ecdysozoa</taxon>
        <taxon>Arthropoda</taxon>
        <taxon>Hexapoda</taxon>
        <taxon>Insecta</taxon>
        <taxon>Pterygota</taxon>
        <taxon>Neoptera</taxon>
        <taxon>Paraneoptera</taxon>
        <taxon>Hemiptera</taxon>
        <taxon>Heteroptera</taxon>
        <taxon>Panheteroptera</taxon>
        <taxon>Nepomorpha</taxon>
        <taxon>Nepidae</taxon>
        <taxon>Ranatrinae</taxon>
        <taxon>Ranatra</taxon>
    </lineage>
</organism>
<sequence length="265" mass="28472">MSEHELRVQRSLQKLDIPDWFRNRPQQETTGFLFKRNSTGGCGDGGLSSKTTSLSSLGSAHSATPRSNLLSPSPTPSVVHGFSRWSTSRLNSMPGGTSPCASTRSSFNYRQPYLGWRSQERIVRPRTPAERLAAGLLPQKPQVQPQNVPNLSEVHSSIKEVTSAIANYVSEANKGGVSGSDDRLSPGPQRSASPRGSTGRLCWLESSFVGSRPIDVPDTPVSSVALTGGANATPLVAVDHNRNTTQLYLDLTPTNRPKPVAVNGE</sequence>
<feature type="compositionally biased region" description="Low complexity" evidence="1">
    <location>
        <begin position="47"/>
        <end position="59"/>
    </location>
</feature>
<feature type="region of interest" description="Disordered" evidence="1">
    <location>
        <begin position="175"/>
        <end position="198"/>
    </location>
</feature>
<feature type="compositionally biased region" description="Polar residues" evidence="1">
    <location>
        <begin position="61"/>
        <end position="72"/>
    </location>
</feature>
<evidence type="ECO:0000313" key="2">
    <source>
        <dbReference type="EMBL" id="KAL1131786.1"/>
    </source>
</evidence>
<dbReference type="Proteomes" id="UP001558652">
    <property type="component" value="Unassembled WGS sequence"/>
</dbReference>
<comment type="caution">
    <text evidence="2">The sequence shown here is derived from an EMBL/GenBank/DDBJ whole genome shotgun (WGS) entry which is preliminary data.</text>
</comment>
<name>A0ABD0YKJ1_9HEMI</name>
<accession>A0ABD0YKJ1</accession>
<evidence type="ECO:0000256" key="1">
    <source>
        <dbReference type="SAM" id="MobiDB-lite"/>
    </source>
</evidence>
<proteinExistence type="predicted"/>
<keyword evidence="3" id="KW-1185">Reference proteome</keyword>